<protein>
    <submittedName>
        <fullName evidence="3">Putative hydrolase</fullName>
    </submittedName>
</protein>
<keyword evidence="3" id="KW-0378">Hydrolase</keyword>
<name>A0A380MZH6_9GAMM</name>
<dbReference type="PIRSF" id="PIRSF005211">
    <property type="entry name" value="Ab_hydro_YheT"/>
    <property type="match status" value="1"/>
</dbReference>
<dbReference type="SUPFAM" id="SSF53474">
    <property type="entry name" value="alpha/beta-Hydrolases"/>
    <property type="match status" value="1"/>
</dbReference>
<evidence type="ECO:0000313" key="4">
    <source>
        <dbReference type="Proteomes" id="UP000254575"/>
    </source>
</evidence>
<dbReference type="OrthoDB" id="332676at2"/>
<feature type="active site" description="Charge relay system" evidence="2">
    <location>
        <position position="142"/>
    </location>
</feature>
<gene>
    <name evidence="3" type="ORF">NCTC10717_01706</name>
</gene>
<sequence>MSHAALIAALPPLHTPPWLRGGNIETLYAKSLQSPAPPYRRELLPNHENSGMLAFDFLDSPHLDAPLLLHFHGLEGSSRSHYAVALMLAAQARGWHAVVAHFSSCGGVAAQKYYHSGDTAAIAHALKLMQARYPRIYAVGVSLGGNALAKYLGECGRANISCGLQAAAAVSAPVDLTASSLAISQGLPRLLYTPYFLSSLRKKVPADAKAVKLRSLADFDNAYTAPLNGFIDAADYYRRAAAKPYLRDIRLPTLLINAHNDPFLPPEAMPQEAEVSPQVYLLQPRSGGHVGFVSGRGRGHLRWMPETVFRFFDEISHA</sequence>
<evidence type="ECO:0000313" key="3">
    <source>
        <dbReference type="EMBL" id="SUO97960.1"/>
    </source>
</evidence>
<dbReference type="GO" id="GO:0034338">
    <property type="term" value="F:short-chain carboxylesterase activity"/>
    <property type="evidence" value="ECO:0007669"/>
    <property type="project" value="TreeGrafter"/>
</dbReference>
<dbReference type="RefSeq" id="WP_115219501.1">
    <property type="nucleotide sequence ID" value="NZ_UHIA01000004.1"/>
</dbReference>
<evidence type="ECO:0000256" key="1">
    <source>
        <dbReference type="ARBA" id="ARBA00010884"/>
    </source>
</evidence>
<comment type="similarity">
    <text evidence="1">Belongs to the AB hydrolase superfamily. AB hydrolase 4 family.</text>
</comment>
<proteinExistence type="inferred from homology"/>
<organism evidence="3 4">
    <name type="scientific">Suttonella indologenes</name>
    <dbReference type="NCBI Taxonomy" id="13276"/>
    <lineage>
        <taxon>Bacteria</taxon>
        <taxon>Pseudomonadati</taxon>
        <taxon>Pseudomonadota</taxon>
        <taxon>Gammaproteobacteria</taxon>
        <taxon>Cardiobacteriales</taxon>
        <taxon>Cardiobacteriaceae</taxon>
        <taxon>Suttonella</taxon>
    </lineage>
</organism>
<dbReference type="PANTHER" id="PTHR10794">
    <property type="entry name" value="ABHYDROLASE DOMAIN-CONTAINING PROTEIN"/>
    <property type="match status" value="1"/>
</dbReference>
<feature type="active site" description="Charge relay system" evidence="2">
    <location>
        <position position="289"/>
    </location>
</feature>
<accession>A0A380MZH6</accession>
<dbReference type="InterPro" id="IPR012020">
    <property type="entry name" value="ABHD4"/>
</dbReference>
<dbReference type="Gene3D" id="3.40.50.1820">
    <property type="entry name" value="alpha/beta hydrolase"/>
    <property type="match status" value="1"/>
</dbReference>
<keyword evidence="4" id="KW-1185">Reference proteome</keyword>
<dbReference type="InterPro" id="IPR050960">
    <property type="entry name" value="AB_hydrolase_4_sf"/>
</dbReference>
<dbReference type="AlphaFoldDB" id="A0A380MZH6"/>
<dbReference type="PANTHER" id="PTHR10794:SF94">
    <property type="entry name" value="ESTERASE YHET-RELATED"/>
    <property type="match status" value="1"/>
</dbReference>
<dbReference type="EMBL" id="UHIA01000004">
    <property type="protein sequence ID" value="SUO97960.1"/>
    <property type="molecule type" value="Genomic_DNA"/>
</dbReference>
<dbReference type="GO" id="GO:0047372">
    <property type="term" value="F:monoacylglycerol lipase activity"/>
    <property type="evidence" value="ECO:0007669"/>
    <property type="project" value="TreeGrafter"/>
</dbReference>
<evidence type="ECO:0000256" key="2">
    <source>
        <dbReference type="PIRSR" id="PIRSR005211-1"/>
    </source>
</evidence>
<dbReference type="InterPro" id="IPR029058">
    <property type="entry name" value="AB_hydrolase_fold"/>
</dbReference>
<dbReference type="Proteomes" id="UP000254575">
    <property type="component" value="Unassembled WGS sequence"/>
</dbReference>
<feature type="active site" description="Charge relay system" evidence="2">
    <location>
        <position position="261"/>
    </location>
</feature>
<reference evidence="3 4" key="1">
    <citation type="submission" date="2018-06" db="EMBL/GenBank/DDBJ databases">
        <authorList>
            <consortium name="Pathogen Informatics"/>
            <person name="Doyle S."/>
        </authorList>
    </citation>
    <scope>NUCLEOTIDE SEQUENCE [LARGE SCALE GENOMIC DNA]</scope>
    <source>
        <strain evidence="3 4">NCTC10717</strain>
    </source>
</reference>